<reference evidence="2" key="2">
    <citation type="submission" date="2016-02" db="EMBL/GenBank/DDBJ databases">
        <title>Genome sequencing of Aspergillus luchuensis NBRC 4314.</title>
        <authorList>
            <person name="Yamada O."/>
        </authorList>
    </citation>
    <scope>NUCLEOTIDE SEQUENCE [LARGE SCALE GENOMIC DNA]</scope>
    <source>
        <strain evidence="2">RIB 2604</strain>
    </source>
</reference>
<dbReference type="EMBL" id="BCWF01000011">
    <property type="protein sequence ID" value="GAT21782.1"/>
    <property type="molecule type" value="Genomic_DNA"/>
</dbReference>
<dbReference type="Proteomes" id="UP000075230">
    <property type="component" value="Unassembled WGS sequence"/>
</dbReference>
<gene>
    <name evidence="1" type="ORF">RIB2604_01100250</name>
</gene>
<accession>A0A146F7K8</accession>
<proteinExistence type="predicted"/>
<evidence type="ECO:0000313" key="1">
    <source>
        <dbReference type="EMBL" id="GAT21782.1"/>
    </source>
</evidence>
<sequence length="74" mass="8274">MDPWSMYDLPCRTSHPHSYWIQPSDARPYVYTYLAVVMGALRGHGGQGTREMGTTPNRRAAAVAPHGEILQQAF</sequence>
<protein>
    <submittedName>
        <fullName evidence="1">Replication factor A 1, Rfa1</fullName>
    </submittedName>
</protein>
<comment type="caution">
    <text evidence="1">The sequence shown here is derived from an EMBL/GenBank/DDBJ whole genome shotgun (WGS) entry which is preliminary data.</text>
</comment>
<dbReference type="AlphaFoldDB" id="A0A146F7K8"/>
<evidence type="ECO:0000313" key="2">
    <source>
        <dbReference type="Proteomes" id="UP000075230"/>
    </source>
</evidence>
<name>A0A146F7K8_ASPKA</name>
<organism evidence="1 2">
    <name type="scientific">Aspergillus kawachii</name>
    <name type="common">White koji mold</name>
    <name type="synonym">Aspergillus awamori var. kawachi</name>
    <dbReference type="NCBI Taxonomy" id="1069201"/>
    <lineage>
        <taxon>Eukaryota</taxon>
        <taxon>Fungi</taxon>
        <taxon>Dikarya</taxon>
        <taxon>Ascomycota</taxon>
        <taxon>Pezizomycotina</taxon>
        <taxon>Eurotiomycetes</taxon>
        <taxon>Eurotiomycetidae</taxon>
        <taxon>Eurotiales</taxon>
        <taxon>Aspergillaceae</taxon>
        <taxon>Aspergillus</taxon>
        <taxon>Aspergillus subgen. Circumdati</taxon>
    </lineage>
</organism>
<reference evidence="1 2" key="1">
    <citation type="journal article" date="2016" name="DNA Res.">
        <title>Genome sequence of Aspergillus luchuensis NBRC 4314.</title>
        <authorList>
            <person name="Yamada O."/>
            <person name="Machida M."/>
            <person name="Hosoyama A."/>
            <person name="Goto M."/>
            <person name="Takahashi T."/>
            <person name="Futagami T."/>
            <person name="Yamagata Y."/>
            <person name="Takeuchi M."/>
            <person name="Kobayashi T."/>
            <person name="Koike H."/>
            <person name="Abe K."/>
            <person name="Asai K."/>
            <person name="Arita M."/>
            <person name="Fujita N."/>
            <person name="Fukuda K."/>
            <person name="Higa K."/>
            <person name="Horikawa H."/>
            <person name="Ishikawa T."/>
            <person name="Jinno K."/>
            <person name="Kato Y."/>
            <person name="Kirimura K."/>
            <person name="Mizutani O."/>
            <person name="Nakasone K."/>
            <person name="Sano M."/>
            <person name="Shiraishi Y."/>
            <person name="Tsukahara M."/>
            <person name="Gomi K."/>
        </authorList>
    </citation>
    <scope>NUCLEOTIDE SEQUENCE [LARGE SCALE GENOMIC DNA]</scope>
    <source>
        <strain evidence="1 2">RIB 2604</strain>
    </source>
</reference>